<evidence type="ECO:0000313" key="1">
    <source>
        <dbReference type="EMBL" id="TDC30110.1"/>
    </source>
</evidence>
<sequence>MTGTSGVPVLGGGRFVFDSPEGLRLFEPGRLQVAPHVAEHLPDAGAYFIGWSTRDLDAERAREVEAAVNGRRCANGWFPLEVLDSIGHRGYWRGPLTYLAQMTADDAAILQDWAGRGLTGENQRRIQATVNHLLHQQGHAAAATWAVAVRPQAGLDAAELGDRLFTAWEQNLDAVRTKDVAKAVRRWNR</sequence>
<dbReference type="EMBL" id="SMKA01000050">
    <property type="protein sequence ID" value="TDC30110.1"/>
    <property type="molecule type" value="Genomic_DNA"/>
</dbReference>
<proteinExistence type="predicted"/>
<comment type="caution">
    <text evidence="1">The sequence shown here is derived from an EMBL/GenBank/DDBJ whole genome shotgun (WGS) entry which is preliminary data.</text>
</comment>
<dbReference type="OrthoDB" id="5186832at2"/>
<evidence type="ECO:0000313" key="2">
    <source>
        <dbReference type="Proteomes" id="UP000295075"/>
    </source>
</evidence>
<gene>
    <name evidence="1" type="ORF">E1261_14085</name>
</gene>
<keyword evidence="2" id="KW-1185">Reference proteome</keyword>
<reference evidence="1 2" key="1">
    <citation type="submission" date="2019-03" db="EMBL/GenBank/DDBJ databases">
        <title>Draft genome sequences of novel Actinobacteria.</title>
        <authorList>
            <person name="Sahin N."/>
            <person name="Ay H."/>
            <person name="Saygin H."/>
        </authorList>
    </citation>
    <scope>NUCLEOTIDE SEQUENCE [LARGE SCALE GENOMIC DNA]</scope>
    <source>
        <strain evidence="1 2">JCM 30547</strain>
    </source>
</reference>
<accession>A0A4R4Q4Y3</accession>
<protein>
    <submittedName>
        <fullName evidence="1">Uncharacterized protein</fullName>
    </submittedName>
</protein>
<organism evidence="1 2">
    <name type="scientific">Kribbella albertanoniae</name>
    <dbReference type="NCBI Taxonomy" id="1266829"/>
    <lineage>
        <taxon>Bacteria</taxon>
        <taxon>Bacillati</taxon>
        <taxon>Actinomycetota</taxon>
        <taxon>Actinomycetes</taxon>
        <taxon>Propionibacteriales</taxon>
        <taxon>Kribbellaceae</taxon>
        <taxon>Kribbella</taxon>
    </lineage>
</organism>
<name>A0A4R4Q4Y3_9ACTN</name>
<dbReference type="Proteomes" id="UP000295075">
    <property type="component" value="Unassembled WGS sequence"/>
</dbReference>
<dbReference type="AlphaFoldDB" id="A0A4R4Q4Y3"/>